<dbReference type="CDD" id="cd01335">
    <property type="entry name" value="Radical_SAM"/>
    <property type="match status" value="1"/>
</dbReference>
<dbReference type="Gene3D" id="3.80.30.30">
    <property type="match status" value="1"/>
</dbReference>
<evidence type="ECO:0000256" key="4">
    <source>
        <dbReference type="SAM" id="MobiDB-lite"/>
    </source>
</evidence>
<evidence type="ECO:0000256" key="1">
    <source>
        <dbReference type="ARBA" id="ARBA00022723"/>
    </source>
</evidence>
<evidence type="ECO:0000256" key="2">
    <source>
        <dbReference type="ARBA" id="ARBA00023004"/>
    </source>
</evidence>
<dbReference type="Pfam" id="PF04055">
    <property type="entry name" value="Radical_SAM"/>
    <property type="match status" value="1"/>
</dbReference>
<keyword evidence="2" id="KW-0408">Iron</keyword>
<sequence length="446" mass="49324">MRDPATSDRGVRVHGMHGQNHSAYDDRSELVREIDPQELEAQERAGLPDTLPAPARAARRSKTALFIPPVPTTRPTVASTDGPPGTSVVRKGRGATVNPPNRFVSTAAAPFDDGWDTLAADFTDLPPLPTTLIRDASRSVISWNQSPDIGFDRAVNPYRGCEHGCVYCYARPTHAYLGYSPGLDFETKLLFKPDVAEILEKELRKPGYIARPLALGSNTDPYQPVDRTLKLTRAVLQVLDRFNHPVTIVTKSAGVLRDLDILQPMAERSLVRVCLSVTTLDPALARRMEPRAATPARRLQAIEQLTRAGIPTGVLAAPMIPALNDAEMERILEAASRAGARWGGYVLLRLPHELKQIFEDWLHRHFPDRARHVLELVRETRAGALNDAQFGQRFSGTGVYADLLARRFARAARQWGLDNRAELDCSRFNPPADSKSGRAQAQMSLF</sequence>
<comment type="caution">
    <text evidence="6">The sequence shown here is derived from an EMBL/GenBank/DDBJ whole genome shotgun (WGS) entry which is preliminary data.</text>
</comment>
<dbReference type="NCBIfam" id="NF033668">
    <property type="entry name" value="rSAM_PA0069"/>
    <property type="match status" value="1"/>
</dbReference>
<feature type="domain" description="Elp3/MiaA/NifB-like radical SAM core" evidence="5">
    <location>
        <begin position="151"/>
        <end position="376"/>
    </location>
</feature>
<protein>
    <submittedName>
        <fullName evidence="6">PA0069 family radical SAM protein</fullName>
    </submittedName>
</protein>
<keyword evidence="7" id="KW-1185">Reference proteome</keyword>
<dbReference type="InterPro" id="IPR006638">
    <property type="entry name" value="Elp3/MiaA/NifB-like_rSAM"/>
</dbReference>
<accession>A0AA41YJT5</accession>
<dbReference type="GO" id="GO:0051536">
    <property type="term" value="F:iron-sulfur cluster binding"/>
    <property type="evidence" value="ECO:0007669"/>
    <property type="project" value="UniProtKB-KW"/>
</dbReference>
<feature type="region of interest" description="Disordered" evidence="4">
    <location>
        <begin position="1"/>
        <end position="28"/>
    </location>
</feature>
<evidence type="ECO:0000256" key="3">
    <source>
        <dbReference type="ARBA" id="ARBA00023014"/>
    </source>
</evidence>
<keyword evidence="3" id="KW-0411">Iron-sulfur</keyword>
<dbReference type="SFLD" id="SFLDG01084">
    <property type="entry name" value="Uncharacterised_Radical_SAM_Su"/>
    <property type="match status" value="1"/>
</dbReference>
<feature type="region of interest" description="Disordered" evidence="4">
    <location>
        <begin position="68"/>
        <end position="98"/>
    </location>
</feature>
<gene>
    <name evidence="6" type="ORF">OL599_00920</name>
</gene>
<feature type="compositionally biased region" description="Basic and acidic residues" evidence="4">
    <location>
        <begin position="1"/>
        <end position="11"/>
    </location>
</feature>
<organism evidence="6 7">
    <name type="scientific">Limobrevibacterium gyesilva</name>
    <dbReference type="NCBI Taxonomy" id="2991712"/>
    <lineage>
        <taxon>Bacteria</taxon>
        <taxon>Pseudomonadati</taxon>
        <taxon>Pseudomonadota</taxon>
        <taxon>Alphaproteobacteria</taxon>
        <taxon>Acetobacterales</taxon>
        <taxon>Acetobacteraceae</taxon>
        <taxon>Limobrevibacterium</taxon>
    </lineage>
</organism>
<dbReference type="InterPro" id="IPR040086">
    <property type="entry name" value="MJ0683-like"/>
</dbReference>
<dbReference type="EMBL" id="JAPDNT010000001">
    <property type="protein sequence ID" value="MCW3473128.1"/>
    <property type="molecule type" value="Genomic_DNA"/>
</dbReference>
<dbReference type="PANTHER" id="PTHR43432:SF3">
    <property type="entry name" value="SLR0285 PROTEIN"/>
    <property type="match status" value="1"/>
</dbReference>
<reference evidence="6" key="2">
    <citation type="submission" date="2022-10" db="EMBL/GenBank/DDBJ databases">
        <authorList>
            <person name="Trinh H.N."/>
        </authorList>
    </citation>
    <scope>NUCLEOTIDE SEQUENCE</scope>
    <source>
        <strain evidence="6">RN2-1</strain>
    </source>
</reference>
<evidence type="ECO:0000259" key="5">
    <source>
        <dbReference type="SMART" id="SM00729"/>
    </source>
</evidence>
<evidence type="ECO:0000313" key="7">
    <source>
        <dbReference type="Proteomes" id="UP001165679"/>
    </source>
</evidence>
<dbReference type="GO" id="GO:0046872">
    <property type="term" value="F:metal ion binding"/>
    <property type="evidence" value="ECO:0007669"/>
    <property type="project" value="UniProtKB-KW"/>
</dbReference>
<dbReference type="AlphaFoldDB" id="A0AA41YJT5"/>
<dbReference type="GO" id="GO:0003824">
    <property type="term" value="F:catalytic activity"/>
    <property type="evidence" value="ECO:0007669"/>
    <property type="project" value="InterPro"/>
</dbReference>
<reference evidence="6" key="1">
    <citation type="submission" date="2022-09" db="EMBL/GenBank/DDBJ databases">
        <title>Rhodovastum sp. nov. RN2-1 isolated from soil in Seongnam, South Korea.</title>
        <authorList>
            <person name="Le N.T."/>
        </authorList>
    </citation>
    <scope>NUCLEOTIDE SEQUENCE</scope>
    <source>
        <strain evidence="6">RN2-1</strain>
    </source>
</reference>
<dbReference type="Proteomes" id="UP001165679">
    <property type="component" value="Unassembled WGS sequence"/>
</dbReference>
<dbReference type="InterPro" id="IPR058240">
    <property type="entry name" value="rSAM_sf"/>
</dbReference>
<evidence type="ECO:0000313" key="6">
    <source>
        <dbReference type="EMBL" id="MCW3473128.1"/>
    </source>
</evidence>
<proteinExistence type="predicted"/>
<keyword evidence="1" id="KW-0479">Metal-binding</keyword>
<name>A0AA41YJT5_9PROT</name>
<dbReference type="SFLD" id="SFLDS00029">
    <property type="entry name" value="Radical_SAM"/>
    <property type="match status" value="1"/>
</dbReference>
<dbReference type="InterPro" id="IPR007197">
    <property type="entry name" value="rSAM"/>
</dbReference>
<dbReference type="SUPFAM" id="SSF102114">
    <property type="entry name" value="Radical SAM enzymes"/>
    <property type="match status" value="1"/>
</dbReference>
<dbReference type="RefSeq" id="WP_264711707.1">
    <property type="nucleotide sequence ID" value="NZ_JAPDNT010000001.1"/>
</dbReference>
<dbReference type="PANTHER" id="PTHR43432">
    <property type="entry name" value="SLR0285 PROTEIN"/>
    <property type="match status" value="1"/>
</dbReference>
<dbReference type="SMART" id="SM00729">
    <property type="entry name" value="Elp3"/>
    <property type="match status" value="1"/>
</dbReference>